<dbReference type="OrthoDB" id="10064708at2759"/>
<keyword evidence="13" id="KW-1185">Reference proteome</keyword>
<dbReference type="GO" id="GO:0052856">
    <property type="term" value="F:NAD(P)HX epimerase activity"/>
    <property type="evidence" value="ECO:0007669"/>
    <property type="project" value="UniProtKB-UniRule"/>
</dbReference>
<dbReference type="PROSITE" id="PS51385">
    <property type="entry name" value="YJEF_N"/>
    <property type="match status" value="1"/>
</dbReference>
<accession>A0A9N9S0U9</accession>
<dbReference type="Proteomes" id="UP001153620">
    <property type="component" value="Chromosome 3"/>
</dbReference>
<keyword evidence="9 10" id="KW-0413">Isomerase</keyword>
<feature type="binding site" evidence="10">
    <location>
        <position position="185"/>
    </location>
    <ligand>
        <name>(6S)-NADPHX</name>
        <dbReference type="ChEBI" id="CHEBI:64076"/>
    </ligand>
</feature>
<reference evidence="12" key="1">
    <citation type="submission" date="2022-01" db="EMBL/GenBank/DDBJ databases">
        <authorList>
            <person name="King R."/>
        </authorList>
    </citation>
    <scope>NUCLEOTIDE SEQUENCE</scope>
</reference>
<comment type="catalytic activity">
    <reaction evidence="1 10">
        <text>(6R)-NADHX = (6S)-NADHX</text>
        <dbReference type="Rhea" id="RHEA:32215"/>
        <dbReference type="ChEBI" id="CHEBI:64074"/>
        <dbReference type="ChEBI" id="CHEBI:64075"/>
        <dbReference type="EC" id="5.1.99.6"/>
    </reaction>
</comment>
<evidence type="ECO:0000256" key="4">
    <source>
        <dbReference type="ARBA" id="ARBA00022723"/>
    </source>
</evidence>
<proteinExistence type="inferred from homology"/>
<dbReference type="GO" id="GO:0000166">
    <property type="term" value="F:nucleotide binding"/>
    <property type="evidence" value="ECO:0007669"/>
    <property type="project" value="UniProtKB-KW"/>
</dbReference>
<keyword evidence="4 10" id="KW-0479">Metal-binding</keyword>
<keyword evidence="8 10" id="KW-0520">NAD</keyword>
<feature type="binding site" evidence="10">
    <location>
        <begin position="88"/>
        <end position="92"/>
    </location>
    <ligand>
        <name>(6S)-NADPHX</name>
        <dbReference type="ChEBI" id="CHEBI:64076"/>
    </ligand>
</feature>
<comment type="function">
    <text evidence="10">Catalyzes the epimerization of the S- and R-forms of NAD(P)HX, a damaged form of NAD(P)H that is a result of enzymatic or heat-dependent hydration. This is a prerequisite for the S-specific NAD(P)H-hydrate dehydratase to allow the repair of both epimers of NAD(P)HX.</text>
</comment>
<reference evidence="12" key="2">
    <citation type="submission" date="2022-10" db="EMBL/GenBank/DDBJ databases">
        <authorList>
            <consortium name="ENA_rothamsted_submissions"/>
            <consortium name="culmorum"/>
            <person name="King R."/>
        </authorList>
    </citation>
    <scope>NUCLEOTIDE SEQUENCE</scope>
</reference>
<dbReference type="InterPro" id="IPR036652">
    <property type="entry name" value="YjeF_N_dom_sf"/>
</dbReference>
<comment type="similarity">
    <text evidence="10">Belongs to the NnrE/AIBP family.</text>
</comment>
<comment type="caution">
    <text evidence="10">Lacks conserved residue(s) required for the propagation of feature annotation.</text>
</comment>
<dbReference type="GO" id="GO:0046872">
    <property type="term" value="F:metal ion binding"/>
    <property type="evidence" value="ECO:0007669"/>
    <property type="project" value="UniProtKB-KW"/>
</dbReference>
<evidence type="ECO:0000256" key="1">
    <source>
        <dbReference type="ARBA" id="ARBA00000013"/>
    </source>
</evidence>
<dbReference type="PANTHER" id="PTHR13232:SF10">
    <property type="entry name" value="NAD(P)H-HYDRATE EPIMERASE"/>
    <property type="match status" value="1"/>
</dbReference>
<evidence type="ECO:0000256" key="9">
    <source>
        <dbReference type="ARBA" id="ARBA00023235"/>
    </source>
</evidence>
<comment type="cofactor">
    <cofactor evidence="10">
        <name>K(+)</name>
        <dbReference type="ChEBI" id="CHEBI:29103"/>
    </cofactor>
    <text evidence="10">Binds 1 potassium ion per subunit.</text>
</comment>
<evidence type="ECO:0000256" key="6">
    <source>
        <dbReference type="ARBA" id="ARBA00022857"/>
    </source>
</evidence>
<keyword evidence="6" id="KW-0521">NADP</keyword>
<dbReference type="SUPFAM" id="SSF64153">
    <property type="entry name" value="YjeF N-terminal domain-like"/>
    <property type="match status" value="1"/>
</dbReference>
<dbReference type="Gene3D" id="3.40.50.10260">
    <property type="entry name" value="YjeF N-terminal domain"/>
    <property type="match status" value="1"/>
</dbReference>
<protein>
    <recommendedName>
        <fullName evidence="3 10">NAD(P)H-hydrate epimerase</fullName>
        <ecNumber evidence="3 10">5.1.99.6</ecNumber>
    </recommendedName>
    <alternativeName>
        <fullName evidence="10">NAD(P)HX epimerase</fullName>
    </alternativeName>
</protein>
<comment type="catalytic activity">
    <reaction evidence="2 10">
        <text>(6R)-NADPHX = (6S)-NADPHX</text>
        <dbReference type="Rhea" id="RHEA:32227"/>
        <dbReference type="ChEBI" id="CHEBI:64076"/>
        <dbReference type="ChEBI" id="CHEBI:64077"/>
        <dbReference type="EC" id="5.1.99.6"/>
    </reaction>
</comment>
<evidence type="ECO:0000256" key="2">
    <source>
        <dbReference type="ARBA" id="ARBA00000909"/>
    </source>
</evidence>
<evidence type="ECO:0000256" key="7">
    <source>
        <dbReference type="ARBA" id="ARBA00022958"/>
    </source>
</evidence>
<feature type="binding site" evidence="10">
    <location>
        <position position="188"/>
    </location>
    <ligand>
        <name>K(+)</name>
        <dbReference type="ChEBI" id="CHEBI:29103"/>
    </ligand>
</feature>
<dbReference type="EMBL" id="OU895879">
    <property type="protein sequence ID" value="CAG9807265.1"/>
    <property type="molecule type" value="Genomic_DNA"/>
</dbReference>
<dbReference type="NCBIfam" id="TIGR00197">
    <property type="entry name" value="yjeF_nterm"/>
    <property type="match status" value="1"/>
</dbReference>
<evidence type="ECO:0000313" key="12">
    <source>
        <dbReference type="EMBL" id="CAG9807265.1"/>
    </source>
</evidence>
<organism evidence="12 13">
    <name type="scientific">Chironomus riparius</name>
    <dbReference type="NCBI Taxonomy" id="315576"/>
    <lineage>
        <taxon>Eukaryota</taxon>
        <taxon>Metazoa</taxon>
        <taxon>Ecdysozoa</taxon>
        <taxon>Arthropoda</taxon>
        <taxon>Hexapoda</taxon>
        <taxon>Insecta</taxon>
        <taxon>Pterygota</taxon>
        <taxon>Neoptera</taxon>
        <taxon>Endopterygota</taxon>
        <taxon>Diptera</taxon>
        <taxon>Nematocera</taxon>
        <taxon>Chironomoidea</taxon>
        <taxon>Chironomidae</taxon>
        <taxon>Chironominae</taxon>
        <taxon>Chironomus</taxon>
    </lineage>
</organism>
<dbReference type="AlphaFoldDB" id="A0A9N9S0U9"/>
<keyword evidence="7 10" id="KW-0630">Potassium</keyword>
<dbReference type="PANTHER" id="PTHR13232">
    <property type="entry name" value="NAD(P)H-HYDRATE EPIMERASE"/>
    <property type="match status" value="1"/>
</dbReference>
<sequence length="256" mass="28938">MLIKYLNTLNVIKTQILRQNIHKLSTMKFLTQEEAINVDLELFNEYKFSVDQLMELAGLSCAHAVAKEFPIKSDEDKREALIIAGPGNNGGDGLVLARHLSLMNFKPSVYYPKRVDKPLFNNLVKQCELMDIPFLDSCPDVESSSKYRFIADGLFGFSFKPPVRDAFKDVMNLMCHTKTHVCCIDIPSGWDVEKGAREGDAIKPYMLISLTAPKLCAKHFNGAHYLGGRFVPPRLSQKYQMDLPEYPGTELCIKLN</sequence>
<evidence type="ECO:0000256" key="3">
    <source>
        <dbReference type="ARBA" id="ARBA00012228"/>
    </source>
</evidence>
<dbReference type="InterPro" id="IPR032976">
    <property type="entry name" value="YJEFN_prot_NAXE-like"/>
</dbReference>
<gene>
    <name evidence="12" type="ORF">CHIRRI_LOCUS10114</name>
</gene>
<feature type="binding site" evidence="10">
    <location>
        <position position="152"/>
    </location>
    <ligand>
        <name>K(+)</name>
        <dbReference type="ChEBI" id="CHEBI:29103"/>
    </ligand>
</feature>
<evidence type="ECO:0000313" key="13">
    <source>
        <dbReference type="Proteomes" id="UP001153620"/>
    </source>
</evidence>
<feature type="binding site" evidence="10">
    <location>
        <begin position="156"/>
        <end position="162"/>
    </location>
    <ligand>
        <name>(6S)-NADPHX</name>
        <dbReference type="ChEBI" id="CHEBI:64076"/>
    </ligand>
</feature>
<dbReference type="InterPro" id="IPR004443">
    <property type="entry name" value="YjeF_N_dom"/>
</dbReference>
<dbReference type="GO" id="GO:0005739">
    <property type="term" value="C:mitochondrion"/>
    <property type="evidence" value="ECO:0007669"/>
    <property type="project" value="TreeGrafter"/>
</dbReference>
<dbReference type="Pfam" id="PF03853">
    <property type="entry name" value="YjeF_N"/>
    <property type="match status" value="1"/>
</dbReference>
<feature type="domain" description="YjeF N-terminal" evidence="11">
    <location>
        <begin position="35"/>
        <end position="243"/>
    </location>
</feature>
<evidence type="ECO:0000256" key="10">
    <source>
        <dbReference type="HAMAP-Rule" id="MF_03159"/>
    </source>
</evidence>
<evidence type="ECO:0000256" key="5">
    <source>
        <dbReference type="ARBA" id="ARBA00022741"/>
    </source>
</evidence>
<dbReference type="EC" id="5.1.99.6" evidence="3 10"/>
<name>A0A9N9S0U9_9DIPT</name>
<evidence type="ECO:0000259" key="11">
    <source>
        <dbReference type="PROSITE" id="PS51385"/>
    </source>
</evidence>
<keyword evidence="5 10" id="KW-0547">Nucleotide-binding</keyword>
<evidence type="ECO:0000256" key="8">
    <source>
        <dbReference type="ARBA" id="ARBA00023027"/>
    </source>
</evidence>
<dbReference type="HAMAP" id="MF_01966">
    <property type="entry name" value="NADHX_epimerase"/>
    <property type="match status" value="1"/>
</dbReference>
<feature type="binding site" evidence="10">
    <location>
        <position position="89"/>
    </location>
    <ligand>
        <name>K(+)</name>
        <dbReference type="ChEBI" id="CHEBI:29103"/>
    </ligand>
</feature>